<accession>A0A1W6Z2S2</accession>
<name>A0A1W6Z2S2_9BORD</name>
<dbReference type="RefSeq" id="WP_086072984.1">
    <property type="nucleotide sequence ID" value="NZ_CP021109.1"/>
</dbReference>
<dbReference type="Pfam" id="PF01263">
    <property type="entry name" value="Aldose_epim"/>
    <property type="match status" value="1"/>
</dbReference>
<evidence type="ECO:0008006" key="3">
    <source>
        <dbReference type="Google" id="ProtNLM"/>
    </source>
</evidence>
<dbReference type="CDD" id="cd09021">
    <property type="entry name" value="Aldose_epim_Ec_YphB"/>
    <property type="match status" value="1"/>
</dbReference>
<dbReference type="InterPro" id="IPR008183">
    <property type="entry name" value="Aldose_1/G6P_1-epimerase"/>
</dbReference>
<dbReference type="GO" id="GO:0030246">
    <property type="term" value="F:carbohydrate binding"/>
    <property type="evidence" value="ECO:0007669"/>
    <property type="project" value="InterPro"/>
</dbReference>
<dbReference type="InterPro" id="IPR011013">
    <property type="entry name" value="Gal_mutarotase_sf_dom"/>
</dbReference>
<dbReference type="AlphaFoldDB" id="A0A1W6Z2S2"/>
<dbReference type="Gene3D" id="2.70.98.10">
    <property type="match status" value="1"/>
</dbReference>
<gene>
    <name evidence="1" type="ORF">CAL13_16590</name>
</gene>
<dbReference type="InterPro" id="IPR014718">
    <property type="entry name" value="GH-type_carb-bd"/>
</dbReference>
<organism evidence="1 2">
    <name type="scientific">Bordetella genomosp. 9</name>
    <dbReference type="NCBI Taxonomy" id="1416803"/>
    <lineage>
        <taxon>Bacteria</taxon>
        <taxon>Pseudomonadati</taxon>
        <taxon>Pseudomonadota</taxon>
        <taxon>Betaproteobacteria</taxon>
        <taxon>Burkholderiales</taxon>
        <taxon>Alcaligenaceae</taxon>
        <taxon>Bordetella</taxon>
    </lineage>
</organism>
<protein>
    <recommendedName>
        <fullName evidence="3">Aldose epimerase</fullName>
    </recommendedName>
</protein>
<keyword evidence="2" id="KW-1185">Reference proteome</keyword>
<dbReference type="Proteomes" id="UP000194139">
    <property type="component" value="Chromosome"/>
</dbReference>
<sequence length="312" mass="34497">MDQSTPSKLLRLEHADQCVEISPALGGTILNYRWRDVAILRPTDGVPETARLTACYPLVPFSNRIANGRMAFHGKVYPIPRTVDYAALPMHGLTWQRPWRVASHDDRRAVLFQDYTPEAETPAWPFPFAAEQTFELTGAGLQVTLTVRNTGAAPQPMGVGWHPYFPRTPETRVWADVGDMWVNDPANLPVRRAPPPSALHTGMAVLHTDYDNVFRDFRGRARIAWPERDAAVTMTADATLSHLVIFTPPGKPHLAVEPVSHMTDAFNRYSAQGGKPVPGVDPETGTAVLAPDRTLHATMFLQPTTLADAAPW</sequence>
<dbReference type="GO" id="GO:0005975">
    <property type="term" value="P:carbohydrate metabolic process"/>
    <property type="evidence" value="ECO:0007669"/>
    <property type="project" value="InterPro"/>
</dbReference>
<dbReference type="GO" id="GO:0016853">
    <property type="term" value="F:isomerase activity"/>
    <property type="evidence" value="ECO:0007669"/>
    <property type="project" value="InterPro"/>
</dbReference>
<evidence type="ECO:0000313" key="1">
    <source>
        <dbReference type="EMBL" id="ARP87640.1"/>
    </source>
</evidence>
<evidence type="ECO:0000313" key="2">
    <source>
        <dbReference type="Proteomes" id="UP000194139"/>
    </source>
</evidence>
<reference evidence="1 2" key="1">
    <citation type="submission" date="2017-05" db="EMBL/GenBank/DDBJ databases">
        <title>Complete and WGS of Bordetella genogroups.</title>
        <authorList>
            <person name="Spilker T."/>
            <person name="LiPuma J."/>
        </authorList>
    </citation>
    <scope>NUCLEOTIDE SEQUENCE [LARGE SCALE GENOMIC DNA]</scope>
    <source>
        <strain evidence="1 2">AU17164</strain>
    </source>
</reference>
<dbReference type="EMBL" id="CP021109">
    <property type="protein sequence ID" value="ARP87640.1"/>
    <property type="molecule type" value="Genomic_DNA"/>
</dbReference>
<proteinExistence type="predicted"/>
<dbReference type="SUPFAM" id="SSF74650">
    <property type="entry name" value="Galactose mutarotase-like"/>
    <property type="match status" value="1"/>
</dbReference>